<dbReference type="InterPro" id="IPR011009">
    <property type="entry name" value="Kinase-like_dom_sf"/>
</dbReference>
<evidence type="ECO:0000313" key="6">
    <source>
        <dbReference type="Proteomes" id="UP001152795"/>
    </source>
</evidence>
<organism evidence="5 6">
    <name type="scientific">Paramuricea clavata</name>
    <name type="common">Red gorgonian</name>
    <name type="synonym">Violescent sea-whip</name>
    <dbReference type="NCBI Taxonomy" id="317549"/>
    <lineage>
        <taxon>Eukaryota</taxon>
        <taxon>Metazoa</taxon>
        <taxon>Cnidaria</taxon>
        <taxon>Anthozoa</taxon>
        <taxon>Octocorallia</taxon>
        <taxon>Malacalcyonacea</taxon>
        <taxon>Plexauridae</taxon>
        <taxon>Paramuricea</taxon>
    </lineage>
</organism>
<dbReference type="PROSITE" id="PS00107">
    <property type="entry name" value="PROTEIN_KINASE_ATP"/>
    <property type="match status" value="1"/>
</dbReference>
<dbReference type="PROSITE" id="PS00108">
    <property type="entry name" value="PROTEIN_KINASE_ST"/>
    <property type="match status" value="1"/>
</dbReference>
<dbReference type="SMART" id="SM00248">
    <property type="entry name" value="ANK"/>
    <property type="match status" value="12"/>
</dbReference>
<dbReference type="PRINTS" id="PR01415">
    <property type="entry name" value="ANKYRIN"/>
</dbReference>
<dbReference type="PANTHER" id="PTHR24126">
    <property type="entry name" value="ANKYRIN REPEAT, PH AND SEC7 DOMAIN CONTAINING PROTEIN SECG-RELATED"/>
    <property type="match status" value="1"/>
</dbReference>
<dbReference type="Pfam" id="PF00023">
    <property type="entry name" value="Ank"/>
    <property type="match status" value="1"/>
</dbReference>
<dbReference type="EMBL" id="CACRXK020016294">
    <property type="protein sequence ID" value="CAB4029617.1"/>
    <property type="molecule type" value="Genomic_DNA"/>
</dbReference>
<dbReference type="Gene3D" id="3.30.200.20">
    <property type="entry name" value="Phosphorylase Kinase, domain 1"/>
    <property type="match status" value="1"/>
</dbReference>
<dbReference type="Pfam" id="PF13637">
    <property type="entry name" value="Ank_4"/>
    <property type="match status" value="1"/>
</dbReference>
<evidence type="ECO:0000256" key="2">
    <source>
        <dbReference type="ARBA" id="ARBA00022741"/>
    </source>
</evidence>
<sequence length="783" mass="87218">MTWWVNVPYNIKILKDLVEKGADINSVNEFGETLLHFAVSSQYVKFTKYLIEHGAVVNCQDNRGKTVLHNAADFQTLEIVQYLVEHGADVNCKDKDGRTALFNAAQVYALDIIEYLVEHGADVNCKDKDRGKTVLHSVVVSHGLHVVEYLVERGVDINCKDNDDKTALHFALQYRSPNVVKYLVEHDADVSCKDKNGKTVLHYAVESCLPGIIMYLVEHGADGNCKDAEDRSVLHTAVRAESLDNVKYLVEDCGAVVNCKDKDGETVLFGAVAHCSPDMVKYLVEHGADVNCKNKDGRTVLHLGVAYHSLGIVMYLVEHGADANCKDAQGRSVLHTAVQVESLENVKYLVEYCSAEVNCKDNYGETVLQSAVDTDSLDIVKCLVAHGADVTCKSEHGMSTNSDTFTHSGNETQDKSTTDVNGLGNDILKMAVFGNSVHLVELLIQKGIDVTKAEEVLVEGRQTSLIAWSSYHGHHEITHILKIQLKKSVKHRDKIQMLKTMKCNQLNKMEVPIHAFVANSEFKIGKGSSATCVYVGVMKDGSEVAVKRILTQSGEDTAENEREILSLIDTTKSPYIVSYRHCLHDDIFTYLIVDLCEETLNEHVHSQTTEYLRKYGPRIIKEVLTGLKFLHEEGILHRDLKPTNILVDSQGHMRLADFGISRVLNEDETTVETDAKGTGGWMPAEVIKAIKCGGKSHFKKKSDVQVAGMIAYFLLTKGEHPFGSSLDRMKNILNGNPVNLKKLDYRSARKFVSWLISHKIDDRPYAHEALTHPFVVREVCMSH</sequence>
<evidence type="ECO:0000256" key="1">
    <source>
        <dbReference type="ARBA" id="ARBA00022737"/>
    </source>
</evidence>
<dbReference type="AlphaFoldDB" id="A0A7D9JH21"/>
<dbReference type="InterPro" id="IPR036770">
    <property type="entry name" value="Ankyrin_rpt-contain_sf"/>
</dbReference>
<dbReference type="SMART" id="SM00220">
    <property type="entry name" value="S_TKc"/>
    <property type="match status" value="1"/>
</dbReference>
<dbReference type="InterPro" id="IPR008271">
    <property type="entry name" value="Ser/Thr_kinase_AS"/>
</dbReference>
<dbReference type="InterPro" id="IPR017441">
    <property type="entry name" value="Protein_kinase_ATP_BS"/>
</dbReference>
<name>A0A7D9JH21_PARCT</name>
<dbReference type="PANTHER" id="PTHR24126:SF14">
    <property type="entry name" value="ANK_REP_REGION DOMAIN-CONTAINING PROTEIN"/>
    <property type="match status" value="1"/>
</dbReference>
<keyword evidence="4" id="KW-0040">ANK repeat</keyword>
<dbReference type="SUPFAM" id="SSF48403">
    <property type="entry name" value="Ankyrin repeat"/>
    <property type="match status" value="1"/>
</dbReference>
<dbReference type="Gene3D" id="1.10.510.10">
    <property type="entry name" value="Transferase(Phosphotransferase) domain 1"/>
    <property type="match status" value="1"/>
</dbReference>
<proteinExistence type="predicted"/>
<dbReference type="Pfam" id="PF00069">
    <property type="entry name" value="Pkinase"/>
    <property type="match status" value="1"/>
</dbReference>
<keyword evidence="2" id="KW-0547">Nucleotide-binding</keyword>
<dbReference type="InterPro" id="IPR000719">
    <property type="entry name" value="Prot_kinase_dom"/>
</dbReference>
<protein>
    <submittedName>
        <fullName evidence="5">Ankyrin repeat</fullName>
    </submittedName>
</protein>
<dbReference type="Proteomes" id="UP001152795">
    <property type="component" value="Unassembled WGS sequence"/>
</dbReference>
<keyword evidence="6" id="KW-1185">Reference proteome</keyword>
<dbReference type="PROSITE" id="PS50088">
    <property type="entry name" value="ANK_REPEAT"/>
    <property type="match status" value="10"/>
</dbReference>
<gene>
    <name evidence="5" type="ORF">PACLA_8A038993</name>
</gene>
<accession>A0A7D9JH21</accession>
<comment type="caution">
    <text evidence="5">The sequence shown here is derived from an EMBL/GenBank/DDBJ whole genome shotgun (WGS) entry which is preliminary data.</text>
</comment>
<dbReference type="PROSITE" id="PS50297">
    <property type="entry name" value="ANK_REP_REGION"/>
    <property type="match status" value="9"/>
</dbReference>
<evidence type="ECO:0000313" key="5">
    <source>
        <dbReference type="EMBL" id="CAB4029617.1"/>
    </source>
</evidence>
<dbReference type="PROSITE" id="PS50011">
    <property type="entry name" value="PROTEIN_KINASE_DOM"/>
    <property type="match status" value="1"/>
</dbReference>
<keyword evidence="1" id="KW-0677">Repeat</keyword>
<dbReference type="SUPFAM" id="SSF56112">
    <property type="entry name" value="Protein kinase-like (PK-like)"/>
    <property type="match status" value="1"/>
</dbReference>
<dbReference type="GO" id="GO:0004672">
    <property type="term" value="F:protein kinase activity"/>
    <property type="evidence" value="ECO:0007669"/>
    <property type="project" value="InterPro"/>
</dbReference>
<evidence type="ECO:0000256" key="4">
    <source>
        <dbReference type="ARBA" id="ARBA00023043"/>
    </source>
</evidence>
<keyword evidence="3" id="KW-0067">ATP-binding</keyword>
<dbReference type="GO" id="GO:0005524">
    <property type="term" value="F:ATP binding"/>
    <property type="evidence" value="ECO:0007669"/>
    <property type="project" value="UniProtKB-UniRule"/>
</dbReference>
<reference evidence="5" key="1">
    <citation type="submission" date="2020-04" db="EMBL/GenBank/DDBJ databases">
        <authorList>
            <person name="Alioto T."/>
            <person name="Alioto T."/>
            <person name="Gomez Garrido J."/>
        </authorList>
    </citation>
    <scope>NUCLEOTIDE SEQUENCE</scope>
    <source>
        <strain evidence="5">A484AB</strain>
    </source>
</reference>
<evidence type="ECO:0000256" key="3">
    <source>
        <dbReference type="ARBA" id="ARBA00022840"/>
    </source>
</evidence>
<dbReference type="Gene3D" id="1.25.40.20">
    <property type="entry name" value="Ankyrin repeat-containing domain"/>
    <property type="match status" value="3"/>
</dbReference>
<dbReference type="Pfam" id="PF12796">
    <property type="entry name" value="Ank_2"/>
    <property type="match status" value="3"/>
</dbReference>
<dbReference type="InterPro" id="IPR002110">
    <property type="entry name" value="Ankyrin_rpt"/>
</dbReference>
<dbReference type="OrthoDB" id="20872at2759"/>